<evidence type="ECO:0000313" key="3">
    <source>
        <dbReference type="EMBL" id="MFB9834701.1"/>
    </source>
</evidence>
<keyword evidence="4" id="KW-1185">Reference proteome</keyword>
<dbReference type="RefSeq" id="WP_378204803.1">
    <property type="nucleotide sequence ID" value="NZ_JBHLZP010000154.1"/>
</dbReference>
<proteinExistence type="predicted"/>
<comment type="caution">
    <text evidence="3">The sequence shown here is derived from an EMBL/GenBank/DDBJ whole genome shotgun (WGS) entry which is preliminary data.</text>
</comment>
<evidence type="ECO:0000256" key="2">
    <source>
        <dbReference type="SAM" id="Phobius"/>
    </source>
</evidence>
<dbReference type="EMBL" id="JBHLZP010000154">
    <property type="protein sequence ID" value="MFB9834701.1"/>
    <property type="molecule type" value="Genomic_DNA"/>
</dbReference>
<feature type="transmembrane region" description="Helical" evidence="2">
    <location>
        <begin position="49"/>
        <end position="69"/>
    </location>
</feature>
<evidence type="ECO:0000313" key="4">
    <source>
        <dbReference type="Proteomes" id="UP001589627"/>
    </source>
</evidence>
<feature type="region of interest" description="Disordered" evidence="1">
    <location>
        <begin position="18"/>
        <end position="44"/>
    </location>
</feature>
<protein>
    <submittedName>
        <fullName evidence="3">CU044_5270 family protein</fullName>
    </submittedName>
</protein>
<reference evidence="3 4" key="1">
    <citation type="submission" date="2024-09" db="EMBL/GenBank/DDBJ databases">
        <authorList>
            <person name="Sun Q."/>
            <person name="Mori K."/>
        </authorList>
    </citation>
    <scope>NUCLEOTIDE SEQUENCE [LARGE SCALE GENOMIC DNA]</scope>
    <source>
        <strain evidence="3 4">TBRC 0563</strain>
    </source>
</reference>
<organism evidence="3 4">
    <name type="scientific">Actinoallomurus acaciae</name>
    <dbReference type="NCBI Taxonomy" id="502577"/>
    <lineage>
        <taxon>Bacteria</taxon>
        <taxon>Bacillati</taxon>
        <taxon>Actinomycetota</taxon>
        <taxon>Actinomycetes</taxon>
        <taxon>Streptosporangiales</taxon>
        <taxon>Thermomonosporaceae</taxon>
        <taxon>Actinoallomurus</taxon>
    </lineage>
</organism>
<dbReference type="InterPro" id="IPR047789">
    <property type="entry name" value="CU044_5270-like"/>
</dbReference>
<accession>A0ABV5YI02</accession>
<keyword evidence="2" id="KW-0812">Transmembrane</keyword>
<name>A0ABV5YI02_9ACTN</name>
<feature type="compositionally biased region" description="Basic and acidic residues" evidence="1">
    <location>
        <begin position="20"/>
        <end position="30"/>
    </location>
</feature>
<gene>
    <name evidence="3" type="ORF">ACFFNX_21170</name>
</gene>
<dbReference type="NCBIfam" id="NF038083">
    <property type="entry name" value="CU044_5270_fam"/>
    <property type="match status" value="1"/>
</dbReference>
<keyword evidence="2" id="KW-0472">Membrane</keyword>
<evidence type="ECO:0000256" key="1">
    <source>
        <dbReference type="SAM" id="MobiDB-lite"/>
    </source>
</evidence>
<keyword evidence="2" id="KW-1133">Transmembrane helix</keyword>
<sequence>MKILDALAAARPADLEAAPDADRRYRDLDKALSQPVEDSRRRRSARVPVRRLAIGVVAVGAAAAVAVTLTGHQSGSSAPEKTPGDGKVGGQPIMLAADKAESQPLGRYWTSDTVSGQSYIVSAKTGNYAITGAATETFEWTAVKAGGGNLFYGRDLPARPQTPEDKAAWLKAGSPTSFRVWSNDHYQTYSRSAGRWEADHPQARPGGQFFFSGMGGKSKANGVTFEQLRQLSTDPDQLRQNYLQHGENPAQRMLDVSEDLMSAPVPPKLRAGIMRMVPKLPGVYSVGTVTDPLGRKGIAFAADWPTGGSLYHGYGSRTEIIFSEDGEFLGTEDVLTKPGGEYAKQRPGFVINYHVARGSAWTDKKPSPPGKLPF</sequence>
<dbReference type="Proteomes" id="UP001589627">
    <property type="component" value="Unassembled WGS sequence"/>
</dbReference>